<dbReference type="PANTHER" id="PTHR43550">
    <property type="entry name" value="3-KETODIHYDROSPHINGOSINE REDUCTASE"/>
    <property type="match status" value="1"/>
</dbReference>
<reference evidence="2 3" key="2">
    <citation type="submission" date="2020-03" db="EMBL/GenBank/DDBJ databases">
        <title>Roseomonas stagni sp. nov., isolated from pond water in Japan.</title>
        <authorList>
            <person name="Furuhata K."/>
            <person name="Miyamoto H."/>
            <person name="Goto K."/>
        </authorList>
    </citation>
    <scope>NUCLEOTIDE SEQUENCE [LARGE SCALE GENOMIC DNA]</scope>
    <source>
        <strain evidence="2 3">PeD5</strain>
    </source>
</reference>
<proteinExistence type="predicted"/>
<dbReference type="SMART" id="SM00822">
    <property type="entry name" value="PKS_KR"/>
    <property type="match status" value="1"/>
</dbReference>
<dbReference type="InterPro" id="IPR036291">
    <property type="entry name" value="NAD(P)-bd_dom_sf"/>
</dbReference>
<name>A0A6M1LV46_9PROT</name>
<dbReference type="AlphaFoldDB" id="A0A6M1LV46"/>
<dbReference type="InterPro" id="IPR057326">
    <property type="entry name" value="KR_dom"/>
</dbReference>
<evidence type="ECO:0000313" key="3">
    <source>
        <dbReference type="Proteomes" id="UP000475385"/>
    </source>
</evidence>
<accession>A0A6M1LV46</accession>
<dbReference type="PANTHER" id="PTHR43550:SF3">
    <property type="entry name" value="3-KETODIHYDROSPHINGOSINE REDUCTASE"/>
    <property type="match status" value="1"/>
</dbReference>
<dbReference type="GO" id="GO:0006666">
    <property type="term" value="P:3-keto-sphinganine metabolic process"/>
    <property type="evidence" value="ECO:0007669"/>
    <property type="project" value="TreeGrafter"/>
</dbReference>
<comment type="caution">
    <text evidence="2">The sequence shown here is derived from an EMBL/GenBank/DDBJ whole genome shotgun (WGS) entry which is preliminary data.</text>
</comment>
<dbReference type="PRINTS" id="PR00081">
    <property type="entry name" value="GDHRDH"/>
</dbReference>
<dbReference type="EMBL" id="JAAIKB010000024">
    <property type="protein sequence ID" value="NGM24067.1"/>
    <property type="molecule type" value="Genomic_DNA"/>
</dbReference>
<dbReference type="InterPro" id="IPR002347">
    <property type="entry name" value="SDR_fam"/>
</dbReference>
<sequence length="270" mass="27927">MGLAIITGGSSGIGLAMARELLSAGMEVLAIARGEDRLRAARAELGAAGARYATTACDVRDALALRAACGASILRHGPPTLVIACAGIAKPGVFLDLPLADHEAAMATNYLGSLNLAHACLPAMAEARQGRLLLVSSAAALGSFHGFSAYAPSKAALRALGDVLALEMAPHGVTVTVAFPGDTDTPQLRAEIAERPPVARRYLRDAPILSAEAVARSLLSATLSGRRYAAPGLGPRAMLAFPRISDWYGRWCQARLARDLSRDVAGPPDG</sequence>
<evidence type="ECO:0000313" key="2">
    <source>
        <dbReference type="EMBL" id="NGM24067.1"/>
    </source>
</evidence>
<dbReference type="RefSeq" id="WP_164697983.1">
    <property type="nucleotide sequence ID" value="NZ_JAAIKB010000024.1"/>
</dbReference>
<dbReference type="Gene3D" id="3.40.50.720">
    <property type="entry name" value="NAD(P)-binding Rossmann-like Domain"/>
    <property type="match status" value="1"/>
</dbReference>
<gene>
    <name evidence="2" type="ORF">G3576_28940</name>
</gene>
<evidence type="ECO:0000259" key="1">
    <source>
        <dbReference type="SMART" id="SM00822"/>
    </source>
</evidence>
<reference evidence="2 3" key="1">
    <citation type="submission" date="2020-02" db="EMBL/GenBank/DDBJ databases">
        <authorList>
            <person name="Kim H.M."/>
            <person name="Jeon C.O."/>
        </authorList>
    </citation>
    <scope>NUCLEOTIDE SEQUENCE [LARGE SCALE GENOMIC DNA]</scope>
    <source>
        <strain evidence="2 3">PeD5</strain>
    </source>
</reference>
<protein>
    <submittedName>
        <fullName evidence="2">SDR family NAD(P)-dependent oxidoreductase</fullName>
    </submittedName>
</protein>
<dbReference type="GO" id="GO:0030148">
    <property type="term" value="P:sphingolipid biosynthetic process"/>
    <property type="evidence" value="ECO:0007669"/>
    <property type="project" value="TreeGrafter"/>
</dbReference>
<organism evidence="2 3">
    <name type="scientific">Falsiroseomonas algicola</name>
    <dbReference type="NCBI Taxonomy" id="2716930"/>
    <lineage>
        <taxon>Bacteria</taxon>
        <taxon>Pseudomonadati</taxon>
        <taxon>Pseudomonadota</taxon>
        <taxon>Alphaproteobacteria</taxon>
        <taxon>Acetobacterales</taxon>
        <taxon>Roseomonadaceae</taxon>
        <taxon>Falsiroseomonas</taxon>
    </lineage>
</organism>
<dbReference type="Pfam" id="PF00106">
    <property type="entry name" value="adh_short"/>
    <property type="match status" value="1"/>
</dbReference>
<dbReference type="SUPFAM" id="SSF51735">
    <property type="entry name" value="NAD(P)-binding Rossmann-fold domains"/>
    <property type="match status" value="1"/>
</dbReference>
<feature type="domain" description="Ketoreductase" evidence="1">
    <location>
        <begin position="2"/>
        <end position="182"/>
    </location>
</feature>
<dbReference type="GO" id="GO:0047560">
    <property type="term" value="F:3-dehydrosphinganine reductase activity"/>
    <property type="evidence" value="ECO:0007669"/>
    <property type="project" value="TreeGrafter"/>
</dbReference>
<dbReference type="GO" id="GO:0016020">
    <property type="term" value="C:membrane"/>
    <property type="evidence" value="ECO:0007669"/>
    <property type="project" value="GOC"/>
</dbReference>
<keyword evidence="3" id="KW-1185">Reference proteome</keyword>
<dbReference type="Proteomes" id="UP000475385">
    <property type="component" value="Unassembled WGS sequence"/>
</dbReference>